<name>A0A3G8XHV5_9FLAO</name>
<dbReference type="OrthoDB" id="1360666at2"/>
<dbReference type="Proteomes" id="UP000270185">
    <property type="component" value="Chromosome"/>
</dbReference>
<gene>
    <name evidence="1" type="ORF">EIB73_07085</name>
</gene>
<dbReference type="KEGG" id="ccas:EIB73_07085"/>
<evidence type="ECO:0000313" key="1">
    <source>
        <dbReference type="EMBL" id="AZI32950.1"/>
    </source>
</evidence>
<accession>A0A3G8XHV5</accession>
<dbReference type="RefSeq" id="WP_125023909.1">
    <property type="nucleotide sequence ID" value="NZ_CP034159.1"/>
</dbReference>
<dbReference type="EMBL" id="CP034159">
    <property type="protein sequence ID" value="AZI32950.1"/>
    <property type="molecule type" value="Genomic_DNA"/>
</dbReference>
<proteinExistence type="predicted"/>
<protein>
    <submittedName>
        <fullName evidence="1">Uncharacterized protein</fullName>
    </submittedName>
</protein>
<keyword evidence="2" id="KW-1185">Reference proteome</keyword>
<reference evidence="2" key="1">
    <citation type="submission" date="2018-11" db="EMBL/GenBank/DDBJ databases">
        <title>Proposal to divide the Flavobacteriaceae and reorganize its genera based on Amino Acid Identity values calculated from whole genome sequences.</title>
        <authorList>
            <person name="Nicholson A.C."/>
            <person name="Gulvik C.A."/>
            <person name="Whitney A.M."/>
            <person name="Humrighouse B.W."/>
            <person name="Bell M."/>
            <person name="Holmes B."/>
            <person name="Steigerwalt A.G."/>
            <person name="Villarma A."/>
            <person name="Sheth M."/>
            <person name="Batra D."/>
            <person name="Pryor J."/>
            <person name="Bernardet J.-F."/>
            <person name="Hugo C."/>
            <person name="Kampfer P."/>
            <person name="Newman J.D."/>
            <person name="McQuiston J.R."/>
        </authorList>
    </citation>
    <scope>NUCLEOTIDE SEQUENCE [LARGE SCALE GENOMIC DNA]</scope>
    <source>
        <strain evidence="2">G0081</strain>
    </source>
</reference>
<evidence type="ECO:0000313" key="2">
    <source>
        <dbReference type="Proteomes" id="UP000270185"/>
    </source>
</evidence>
<organism evidence="1 2">
    <name type="scientific">Kaistella carnis</name>
    <dbReference type="NCBI Taxonomy" id="1241979"/>
    <lineage>
        <taxon>Bacteria</taxon>
        <taxon>Pseudomonadati</taxon>
        <taxon>Bacteroidota</taxon>
        <taxon>Flavobacteriia</taxon>
        <taxon>Flavobacteriales</taxon>
        <taxon>Weeksellaceae</taxon>
        <taxon>Chryseobacterium group</taxon>
        <taxon>Kaistella</taxon>
    </lineage>
</organism>
<sequence>MVEDNIKNHLKDFSEQELAYFYRFRFKQQTLKTQKIIEEFLFSELSLSKKEIQKLIIKHKPLGLCRRCGSSKCFSYLVDYYPTNSWSLSYYKKEDFSTGARKKEKIECAVCGYIIFDPNRSLVIGILKKVVDLIKNR</sequence>
<dbReference type="AlphaFoldDB" id="A0A3G8XHV5"/>